<keyword evidence="4" id="KW-0812">Transmembrane</keyword>
<keyword evidence="10" id="KW-1185">Reference proteome</keyword>
<organism evidence="9 10">
    <name type="scientific">Helobdella robusta</name>
    <name type="common">Californian leech</name>
    <dbReference type="NCBI Taxonomy" id="6412"/>
    <lineage>
        <taxon>Eukaryota</taxon>
        <taxon>Metazoa</taxon>
        <taxon>Spiralia</taxon>
        <taxon>Lophotrochozoa</taxon>
        <taxon>Annelida</taxon>
        <taxon>Clitellata</taxon>
        <taxon>Hirudinea</taxon>
        <taxon>Rhynchobdellida</taxon>
        <taxon>Glossiphoniidae</taxon>
        <taxon>Helobdella</taxon>
    </lineage>
</organism>
<reference evidence="8 10" key="2">
    <citation type="journal article" date="2013" name="Nature">
        <title>Insights into bilaterian evolution from three spiralian genomes.</title>
        <authorList>
            <person name="Simakov O."/>
            <person name="Marletaz F."/>
            <person name="Cho S.J."/>
            <person name="Edsinger-Gonzales E."/>
            <person name="Havlak P."/>
            <person name="Hellsten U."/>
            <person name="Kuo D.H."/>
            <person name="Larsson T."/>
            <person name="Lv J."/>
            <person name="Arendt D."/>
            <person name="Savage R."/>
            <person name="Osoegawa K."/>
            <person name="de Jong P."/>
            <person name="Grimwood J."/>
            <person name="Chapman J.A."/>
            <person name="Shapiro H."/>
            <person name="Aerts A."/>
            <person name="Otillar R.P."/>
            <person name="Terry A.Y."/>
            <person name="Boore J.L."/>
            <person name="Grigoriev I.V."/>
            <person name="Lindberg D.R."/>
            <person name="Seaver E.C."/>
            <person name="Weisblat D.A."/>
            <person name="Putnam N.H."/>
            <person name="Rokhsar D.S."/>
        </authorList>
    </citation>
    <scope>NUCLEOTIDE SEQUENCE</scope>
</reference>
<dbReference type="GeneID" id="20197839"/>
<name>T1EMN9_HELRO</name>
<evidence type="ECO:0000313" key="8">
    <source>
        <dbReference type="EMBL" id="ESO11965.1"/>
    </source>
</evidence>
<evidence type="ECO:0000256" key="4">
    <source>
        <dbReference type="ARBA" id="ARBA00022692"/>
    </source>
</evidence>
<evidence type="ECO:0000256" key="7">
    <source>
        <dbReference type="ARBA" id="ARBA00023136"/>
    </source>
</evidence>
<keyword evidence="5" id="KW-1133">Transmembrane helix</keyword>
<evidence type="ECO:0000256" key="6">
    <source>
        <dbReference type="ARBA" id="ARBA00023054"/>
    </source>
</evidence>
<dbReference type="InterPro" id="IPR008677">
    <property type="entry name" value="MRVI1"/>
</dbReference>
<dbReference type="CTD" id="20197839"/>
<reference evidence="10" key="1">
    <citation type="submission" date="2012-12" db="EMBL/GenBank/DDBJ databases">
        <authorList>
            <person name="Hellsten U."/>
            <person name="Grimwood J."/>
            <person name="Chapman J.A."/>
            <person name="Shapiro H."/>
            <person name="Aerts A."/>
            <person name="Otillar R.P."/>
            <person name="Terry A.Y."/>
            <person name="Boore J.L."/>
            <person name="Simakov O."/>
            <person name="Marletaz F."/>
            <person name="Cho S.-J."/>
            <person name="Edsinger-Gonzales E."/>
            <person name="Havlak P."/>
            <person name="Kuo D.-H."/>
            <person name="Larsson T."/>
            <person name="Lv J."/>
            <person name="Arendt D."/>
            <person name="Savage R."/>
            <person name="Osoegawa K."/>
            <person name="de Jong P."/>
            <person name="Lindberg D.R."/>
            <person name="Seaver E.C."/>
            <person name="Weisblat D.A."/>
            <person name="Putnam N.H."/>
            <person name="Grigoriev I.V."/>
            <person name="Rokhsar D.S."/>
        </authorList>
    </citation>
    <scope>NUCLEOTIDE SEQUENCE</scope>
</reference>
<evidence type="ECO:0000256" key="5">
    <source>
        <dbReference type="ARBA" id="ARBA00022989"/>
    </source>
</evidence>
<dbReference type="HOGENOM" id="CLU_2040585_0_0_1"/>
<dbReference type="STRING" id="6412.T1EMN9"/>
<dbReference type="PANTHER" id="PTHR15352">
    <property type="entry name" value="LYMPHOID-RESTRICTED MEMBRANE PROTEIN, JAW1"/>
    <property type="match status" value="1"/>
</dbReference>
<dbReference type="KEGG" id="hro:HELRODRAFT_158330"/>
<dbReference type="EMBL" id="KB095811">
    <property type="protein sequence ID" value="ESO11965.1"/>
    <property type="molecule type" value="Genomic_DNA"/>
</dbReference>
<dbReference type="PANTHER" id="PTHR15352:SF1">
    <property type="entry name" value="KASH5-LIKE COILED-COIL DOMAIN-CONTAINING PROTEIN"/>
    <property type="match status" value="1"/>
</dbReference>
<proteinExistence type="predicted"/>
<keyword evidence="7" id="KW-0472">Membrane</keyword>
<dbReference type="RefSeq" id="XP_009008685.1">
    <property type="nucleotide sequence ID" value="XM_009010437.1"/>
</dbReference>
<dbReference type="EnsemblMetazoa" id="HelroT158330">
    <property type="protein sequence ID" value="HelroP158330"/>
    <property type="gene ID" value="HelroG158330"/>
</dbReference>
<evidence type="ECO:0000256" key="2">
    <source>
        <dbReference type="ARBA" id="ARBA00004496"/>
    </source>
</evidence>
<evidence type="ECO:0000313" key="10">
    <source>
        <dbReference type="Proteomes" id="UP000015101"/>
    </source>
</evidence>
<comment type="subcellular location">
    <subcellularLocation>
        <location evidence="2">Cytoplasm</location>
    </subcellularLocation>
    <subcellularLocation>
        <location evidence="1">Membrane</location>
        <topology evidence="1">Single-pass membrane protein</topology>
    </subcellularLocation>
</comment>
<keyword evidence="3" id="KW-0963">Cytoplasm</keyword>
<dbReference type="OrthoDB" id="10062605at2759"/>
<gene>
    <name evidence="9" type="primary">20197839</name>
    <name evidence="8" type="ORF">HELRODRAFT_158330</name>
</gene>
<dbReference type="GO" id="GO:0005737">
    <property type="term" value="C:cytoplasm"/>
    <property type="evidence" value="ECO:0007669"/>
    <property type="project" value="UniProtKB-SubCell"/>
</dbReference>
<dbReference type="GO" id="GO:0016020">
    <property type="term" value="C:membrane"/>
    <property type="evidence" value="ECO:0007669"/>
    <property type="project" value="UniProtKB-SubCell"/>
</dbReference>
<sequence length="121" mass="14339">MKDMSVRTMEDQPALHELIKMQQHVNVLERSINRLSSKAEIYGAVHQELRMNHAMNLMLKHVENLKEHFEKDRSDLEIARKALIDNNLNDVLSHERDCSEFSFIFGFEYTPMYDMIRQICS</sequence>
<dbReference type="EMBL" id="AMQM01000011">
    <property type="status" value="NOT_ANNOTATED_CDS"/>
    <property type="molecule type" value="Genomic_DNA"/>
</dbReference>
<dbReference type="AlphaFoldDB" id="T1EMN9"/>
<dbReference type="Proteomes" id="UP000015101">
    <property type="component" value="Unassembled WGS sequence"/>
</dbReference>
<evidence type="ECO:0000256" key="3">
    <source>
        <dbReference type="ARBA" id="ARBA00022490"/>
    </source>
</evidence>
<dbReference type="Pfam" id="PF05781">
    <property type="entry name" value="MRVI1"/>
    <property type="match status" value="1"/>
</dbReference>
<accession>T1EMN9</accession>
<evidence type="ECO:0000313" key="9">
    <source>
        <dbReference type="EnsemblMetazoa" id="HelroP158330"/>
    </source>
</evidence>
<keyword evidence="6" id="KW-0175">Coiled coil</keyword>
<dbReference type="InParanoid" id="T1EMN9"/>
<evidence type="ECO:0000256" key="1">
    <source>
        <dbReference type="ARBA" id="ARBA00004167"/>
    </source>
</evidence>
<protein>
    <submittedName>
        <fullName evidence="8 9">Uncharacterized protein</fullName>
    </submittedName>
</protein>
<reference evidence="9" key="3">
    <citation type="submission" date="2015-06" db="UniProtKB">
        <authorList>
            <consortium name="EnsemblMetazoa"/>
        </authorList>
    </citation>
    <scope>IDENTIFICATION</scope>
</reference>